<accession>A0A9D2AK22</accession>
<reference evidence="5" key="1">
    <citation type="journal article" date="2021" name="PeerJ">
        <title>Extensive microbial diversity within the chicken gut microbiome revealed by metagenomics and culture.</title>
        <authorList>
            <person name="Gilroy R."/>
            <person name="Ravi A."/>
            <person name="Getino M."/>
            <person name="Pursley I."/>
            <person name="Horton D.L."/>
            <person name="Alikhan N.F."/>
            <person name="Baker D."/>
            <person name="Gharbi K."/>
            <person name="Hall N."/>
            <person name="Watson M."/>
            <person name="Adriaenssens E.M."/>
            <person name="Foster-Nyarko E."/>
            <person name="Jarju S."/>
            <person name="Secka A."/>
            <person name="Antonio M."/>
            <person name="Oren A."/>
            <person name="Chaudhuri R.R."/>
            <person name="La Ragione R."/>
            <person name="Hildebrand F."/>
            <person name="Pallen M.J."/>
        </authorList>
    </citation>
    <scope>NUCLEOTIDE SEQUENCE</scope>
    <source>
        <strain evidence="5">ChiSxjej3B15-572</strain>
    </source>
</reference>
<comment type="caution">
    <text evidence="2">Lacks conserved residue(s) required for the propagation of feature annotation.</text>
</comment>
<evidence type="ECO:0000256" key="2">
    <source>
        <dbReference type="HAMAP-Rule" id="MF_00984"/>
    </source>
</evidence>
<dbReference type="CDD" id="cd04496">
    <property type="entry name" value="SSB_OBF"/>
    <property type="match status" value="1"/>
</dbReference>
<dbReference type="SUPFAM" id="SSF50249">
    <property type="entry name" value="Nucleic acid-binding proteins"/>
    <property type="match status" value="1"/>
</dbReference>
<dbReference type="AlphaFoldDB" id="A0A9D2AK22"/>
<evidence type="ECO:0000313" key="5">
    <source>
        <dbReference type="EMBL" id="HIX35358.1"/>
    </source>
</evidence>
<dbReference type="PANTHER" id="PTHR10302:SF27">
    <property type="entry name" value="SINGLE-STRANDED DNA-BINDING PROTEIN"/>
    <property type="match status" value="1"/>
</dbReference>
<feature type="compositionally biased region" description="Polar residues" evidence="4">
    <location>
        <begin position="157"/>
        <end position="179"/>
    </location>
</feature>
<name>A0A9D2AK22_9LACO</name>
<feature type="region of interest" description="Disordered" evidence="4">
    <location>
        <begin position="111"/>
        <end position="216"/>
    </location>
</feature>
<dbReference type="InterPro" id="IPR012340">
    <property type="entry name" value="NA-bd_OB-fold"/>
</dbReference>
<dbReference type="Pfam" id="PF00436">
    <property type="entry name" value="SSB"/>
    <property type="match status" value="1"/>
</dbReference>
<proteinExistence type="inferred from homology"/>
<dbReference type="GO" id="GO:0003697">
    <property type="term" value="F:single-stranded DNA binding"/>
    <property type="evidence" value="ECO:0007669"/>
    <property type="project" value="UniProtKB-UniRule"/>
</dbReference>
<organism evidence="5 6">
    <name type="scientific">Candidatus Limosilactobacillus merdigallinarum</name>
    <dbReference type="NCBI Taxonomy" id="2838652"/>
    <lineage>
        <taxon>Bacteria</taxon>
        <taxon>Bacillati</taxon>
        <taxon>Bacillota</taxon>
        <taxon>Bacilli</taxon>
        <taxon>Lactobacillales</taxon>
        <taxon>Lactobacillaceae</taxon>
        <taxon>Limosilactobacillus</taxon>
    </lineage>
</organism>
<dbReference type="GO" id="GO:0009295">
    <property type="term" value="C:nucleoid"/>
    <property type="evidence" value="ECO:0007669"/>
    <property type="project" value="TreeGrafter"/>
</dbReference>
<dbReference type="Gene3D" id="2.40.50.140">
    <property type="entry name" value="Nucleic acid-binding proteins"/>
    <property type="match status" value="1"/>
</dbReference>
<keyword evidence="1 2" id="KW-0238">DNA-binding</keyword>
<evidence type="ECO:0000256" key="3">
    <source>
        <dbReference type="RuleBase" id="RU000524"/>
    </source>
</evidence>
<dbReference type="PANTHER" id="PTHR10302">
    <property type="entry name" value="SINGLE-STRANDED DNA-BINDING PROTEIN"/>
    <property type="match status" value="1"/>
</dbReference>
<dbReference type="FunFam" id="2.40.50.140:FF:000084">
    <property type="entry name" value="Single-stranded DNA-binding protein"/>
    <property type="match status" value="1"/>
</dbReference>
<protein>
    <recommendedName>
        <fullName evidence="2 3">Single-stranded DNA-binding protein</fullName>
        <shortName evidence="2">SSB</shortName>
    </recommendedName>
</protein>
<gene>
    <name evidence="5" type="primary">ssb</name>
    <name evidence="5" type="ORF">H9856_02980</name>
</gene>
<feature type="compositionally biased region" description="Low complexity" evidence="4">
    <location>
        <begin position="199"/>
        <end position="216"/>
    </location>
</feature>
<evidence type="ECO:0000256" key="1">
    <source>
        <dbReference type="ARBA" id="ARBA00023125"/>
    </source>
</evidence>
<dbReference type="EMBL" id="DXFH01000011">
    <property type="protein sequence ID" value="HIX35358.1"/>
    <property type="molecule type" value="Genomic_DNA"/>
</dbReference>
<comment type="caution">
    <text evidence="5">The sequence shown here is derived from an EMBL/GenBank/DDBJ whole genome shotgun (WGS) entry which is preliminary data.</text>
</comment>
<dbReference type="PROSITE" id="PS50935">
    <property type="entry name" value="SSB"/>
    <property type="match status" value="1"/>
</dbReference>
<feature type="compositionally biased region" description="Polar residues" evidence="4">
    <location>
        <begin position="188"/>
        <end position="198"/>
    </location>
</feature>
<dbReference type="NCBIfam" id="TIGR00621">
    <property type="entry name" value="ssb"/>
    <property type="match status" value="1"/>
</dbReference>
<dbReference type="Proteomes" id="UP000824231">
    <property type="component" value="Unassembled WGS sequence"/>
</dbReference>
<comment type="subunit">
    <text evidence="2">Homotetramer.</text>
</comment>
<dbReference type="HAMAP" id="MF_00984">
    <property type="entry name" value="SSB"/>
    <property type="match status" value="1"/>
</dbReference>
<dbReference type="InterPro" id="IPR011344">
    <property type="entry name" value="ssDNA-bd"/>
</dbReference>
<dbReference type="GO" id="GO:0006260">
    <property type="term" value="P:DNA replication"/>
    <property type="evidence" value="ECO:0007669"/>
    <property type="project" value="InterPro"/>
</dbReference>
<evidence type="ECO:0000256" key="4">
    <source>
        <dbReference type="SAM" id="MobiDB-lite"/>
    </source>
</evidence>
<dbReference type="InterPro" id="IPR000424">
    <property type="entry name" value="Primosome_PriB/ssb"/>
</dbReference>
<sequence>MLNRVVITGRLTRDPELRYTGSGVAVCSFTVAVDRQFRNQQGDRDADFISCVIWRKSAENFANFTHKGSLVGIDGRLSTRNYENNQGQRVYVTEVTVDNFALLESRANGRNGGAQGGYNNQNQNYQQNNAFNQGPQAAPNSAPQQPANNQQPVFNQGNQVDLSTLPFTNDNTQQSQAPASSADGINIDDQSAMGTNHGSSSSDSDSDQPSIDDVPF</sequence>
<reference evidence="5" key="2">
    <citation type="submission" date="2021-04" db="EMBL/GenBank/DDBJ databases">
        <authorList>
            <person name="Gilroy R."/>
        </authorList>
    </citation>
    <scope>NUCLEOTIDE SEQUENCE</scope>
    <source>
        <strain evidence="5">ChiSxjej3B15-572</strain>
    </source>
</reference>
<evidence type="ECO:0000313" key="6">
    <source>
        <dbReference type="Proteomes" id="UP000824231"/>
    </source>
</evidence>
<feature type="compositionally biased region" description="Low complexity" evidence="4">
    <location>
        <begin position="117"/>
        <end position="156"/>
    </location>
</feature>